<dbReference type="EC" id="2.7.1.-" evidence="5"/>
<sequence length="195" mass="22231">MNFPKEKRMKMSLTSTSKFVSLILRHKPETIGIQLDEHGWANVDELIAGISKTCEFNREILEEIVRTDNKQRFTFNEDKTKIRANQGHSIPVDVELPAAIPPETLWHGTGEKYVASIDQQGLIPKGRLYVHLSSDAATATKVGSRHGKPVLYIVKTKDMYDDGYSFFLSKNGAWLTKEVPVKYLIKEQTERLLNR</sequence>
<dbReference type="Proteomes" id="UP000003793">
    <property type="component" value="Unassembled WGS sequence"/>
</dbReference>
<dbReference type="NCBIfam" id="NF002014">
    <property type="entry name" value="PRK00819.1-4"/>
    <property type="match status" value="1"/>
</dbReference>
<dbReference type="PANTHER" id="PTHR12684:SF2">
    <property type="entry name" value="TRNA 2'-PHOSPHOTRANSFERASE 1"/>
    <property type="match status" value="1"/>
</dbReference>
<dbReference type="SUPFAM" id="SSF56399">
    <property type="entry name" value="ADP-ribosylation"/>
    <property type="match status" value="1"/>
</dbReference>
<dbReference type="Pfam" id="PF01885">
    <property type="entry name" value="PTS_2-RNA"/>
    <property type="match status" value="1"/>
</dbReference>
<dbReference type="EMBL" id="ABVR01000041">
    <property type="protein sequence ID" value="EEG89498.1"/>
    <property type="molecule type" value="Genomic_DNA"/>
</dbReference>
<evidence type="ECO:0000256" key="2">
    <source>
        <dbReference type="ARBA" id="ARBA00022679"/>
    </source>
</evidence>
<reference evidence="6 7" key="1">
    <citation type="submission" date="2009-02" db="EMBL/GenBank/DDBJ databases">
        <authorList>
            <person name="Fulton L."/>
            <person name="Clifton S."/>
            <person name="Fulton B."/>
            <person name="Xu J."/>
            <person name="Minx P."/>
            <person name="Pepin K.H."/>
            <person name="Johnson M."/>
            <person name="Bhonagiri V."/>
            <person name="Nash W.E."/>
            <person name="Mardis E.R."/>
            <person name="Wilson R.K."/>
        </authorList>
    </citation>
    <scope>NUCLEOTIDE SEQUENCE [LARGE SCALE GENOMIC DNA]</scope>
    <source>
        <strain evidence="6 7">ATCC 27758</strain>
    </source>
</reference>
<dbReference type="InterPro" id="IPR042081">
    <property type="entry name" value="RNA_2'-PTrans_C"/>
</dbReference>
<dbReference type="HAMAP" id="MF_00299">
    <property type="entry name" value="KptA"/>
    <property type="match status" value="1"/>
</dbReference>
<dbReference type="InterPro" id="IPR042080">
    <property type="entry name" value="RNA_2'-PTrans_N"/>
</dbReference>
<evidence type="ECO:0000313" key="7">
    <source>
        <dbReference type="Proteomes" id="UP000003793"/>
    </source>
</evidence>
<comment type="function">
    <text evidence="4 5">Removes the 2'-phosphate from RNA via an intermediate in which the phosphate is ADP-ribosylated by NAD followed by a presumed transesterification to release the RNA and generate ADP-ribose 1''-2''-cyclic phosphate (APPR&gt;P). May function as an ADP-ribosylase.</text>
</comment>
<dbReference type="Gene3D" id="1.10.10.970">
    <property type="entry name" value="RNA 2'-phosphotransferase, Tpt1/KptA family, N-terminal domain"/>
    <property type="match status" value="1"/>
</dbReference>
<reference evidence="6 7" key="2">
    <citation type="submission" date="2009-03" db="EMBL/GenBank/DDBJ databases">
        <title>Draft genome sequence of Coprococcus comes (ATCC 27758).</title>
        <authorList>
            <person name="Sudarsanam P."/>
            <person name="Ley R."/>
            <person name="Guruge J."/>
            <person name="Turnbaugh P.J."/>
            <person name="Mahowald M."/>
            <person name="Liep D."/>
            <person name="Gordon J."/>
        </authorList>
    </citation>
    <scope>NUCLEOTIDE SEQUENCE [LARGE SCALE GENOMIC DNA]</scope>
    <source>
        <strain evidence="6 7">ATCC 27758</strain>
    </source>
</reference>
<accession>C0BBM4</accession>
<comment type="caution">
    <text evidence="6">The sequence shown here is derived from an EMBL/GenBank/DDBJ whole genome shotgun (WGS) entry which is preliminary data.</text>
</comment>
<dbReference type="AlphaFoldDB" id="C0BBM4"/>
<organism evidence="6 7">
    <name type="scientific">Coprococcus comes ATCC 27758</name>
    <dbReference type="NCBI Taxonomy" id="470146"/>
    <lineage>
        <taxon>Bacteria</taxon>
        <taxon>Bacillati</taxon>
        <taxon>Bacillota</taxon>
        <taxon>Clostridia</taxon>
        <taxon>Lachnospirales</taxon>
        <taxon>Lachnospiraceae</taxon>
        <taxon>Coprococcus</taxon>
    </lineage>
</organism>
<dbReference type="PANTHER" id="PTHR12684">
    <property type="entry name" value="PUTATIVE PHOSPHOTRANSFERASE"/>
    <property type="match status" value="1"/>
</dbReference>
<dbReference type="Gene3D" id="3.20.170.30">
    <property type="match status" value="1"/>
</dbReference>
<dbReference type="InterPro" id="IPR022928">
    <property type="entry name" value="RNA_2'-PTrans_KptA"/>
</dbReference>
<dbReference type="InterPro" id="IPR002745">
    <property type="entry name" value="Ptrans_KptA/Tpt1"/>
</dbReference>
<evidence type="ECO:0000256" key="3">
    <source>
        <dbReference type="ARBA" id="ARBA00023027"/>
    </source>
</evidence>
<evidence type="ECO:0000256" key="4">
    <source>
        <dbReference type="ARBA" id="ARBA00025212"/>
    </source>
</evidence>
<evidence type="ECO:0000256" key="1">
    <source>
        <dbReference type="ARBA" id="ARBA00009836"/>
    </source>
</evidence>
<keyword evidence="3 5" id="KW-0520">NAD</keyword>
<evidence type="ECO:0000313" key="6">
    <source>
        <dbReference type="EMBL" id="EEG89498.1"/>
    </source>
</evidence>
<evidence type="ECO:0000256" key="5">
    <source>
        <dbReference type="HAMAP-Rule" id="MF_00299"/>
    </source>
</evidence>
<dbReference type="HOGENOM" id="CLU_052998_4_0_9"/>
<keyword evidence="2 5" id="KW-0808">Transferase</keyword>
<gene>
    <name evidence="5" type="primary">kptA</name>
    <name evidence="6" type="ORF">COPCOM_02482</name>
</gene>
<name>C0BBM4_9FIRM</name>
<protein>
    <recommendedName>
        <fullName evidence="5">Probable RNA 2'-phosphotransferase</fullName>
        <ecNumber evidence="5">2.7.1.-</ecNumber>
    </recommendedName>
</protein>
<dbReference type="GO" id="GO:0003950">
    <property type="term" value="F:NAD+ poly-ADP-ribosyltransferase activity"/>
    <property type="evidence" value="ECO:0007669"/>
    <property type="project" value="InterPro"/>
</dbReference>
<proteinExistence type="inferred from homology"/>
<dbReference type="GO" id="GO:0006388">
    <property type="term" value="P:tRNA splicing, via endonucleolytic cleavage and ligation"/>
    <property type="evidence" value="ECO:0007669"/>
    <property type="project" value="UniProtKB-UniRule"/>
</dbReference>
<dbReference type="GO" id="GO:0000215">
    <property type="term" value="F:tRNA 2'-phosphotransferase activity"/>
    <property type="evidence" value="ECO:0007669"/>
    <property type="project" value="TreeGrafter"/>
</dbReference>
<comment type="similarity">
    <text evidence="1 5">Belongs to the KptA/TPT1 family.</text>
</comment>